<dbReference type="AlphaFoldDB" id="A0A2I1IMC6"/>
<name>A0A2I1IMC6_9ACTO</name>
<dbReference type="Pfam" id="PF14013">
    <property type="entry name" value="MT0933_antitox"/>
    <property type="match status" value="1"/>
</dbReference>
<dbReference type="Proteomes" id="UP000235122">
    <property type="component" value="Unassembled WGS sequence"/>
</dbReference>
<feature type="compositionally biased region" description="Low complexity" evidence="1">
    <location>
        <begin position="1"/>
        <end position="12"/>
    </location>
</feature>
<evidence type="ECO:0000313" key="3">
    <source>
        <dbReference type="Proteomes" id="UP000235122"/>
    </source>
</evidence>
<dbReference type="RefSeq" id="WP_070454325.1">
    <property type="nucleotide sequence ID" value="NZ_JASOXK010000005.1"/>
</dbReference>
<feature type="compositionally biased region" description="Polar residues" evidence="1">
    <location>
        <begin position="50"/>
        <end position="81"/>
    </location>
</feature>
<dbReference type="EMBL" id="PKKO01000003">
    <property type="protein sequence ID" value="PKY72276.1"/>
    <property type="molecule type" value="Genomic_DNA"/>
</dbReference>
<evidence type="ECO:0000256" key="1">
    <source>
        <dbReference type="SAM" id="MobiDB-lite"/>
    </source>
</evidence>
<dbReference type="InterPro" id="IPR028037">
    <property type="entry name" value="Antitoxin_Rv0909/MT0933"/>
</dbReference>
<keyword evidence="3" id="KW-1185">Reference proteome</keyword>
<sequence length="93" mass="10269">MDLNNLKNQALNKLREASHNEQVTDTVLDKASEAAKKVTGGKYNDKIDQARNSADNYLGSKQEQQKNEQAPANEQNEQDSPAQGEGKPKDEAK</sequence>
<comment type="caution">
    <text evidence="2">The sequence shown here is derived from an EMBL/GenBank/DDBJ whole genome shotgun (WGS) entry which is preliminary data.</text>
</comment>
<evidence type="ECO:0000313" key="2">
    <source>
        <dbReference type="EMBL" id="PKY72276.1"/>
    </source>
</evidence>
<accession>A0A2I1IMC6</accession>
<organism evidence="2 3">
    <name type="scientific">Winkia neuii</name>
    <dbReference type="NCBI Taxonomy" id="33007"/>
    <lineage>
        <taxon>Bacteria</taxon>
        <taxon>Bacillati</taxon>
        <taxon>Actinomycetota</taxon>
        <taxon>Actinomycetes</taxon>
        <taxon>Actinomycetales</taxon>
        <taxon>Actinomycetaceae</taxon>
        <taxon>Winkia</taxon>
    </lineage>
</organism>
<protein>
    <submittedName>
        <fullName evidence="2">Antitoxin</fullName>
    </submittedName>
</protein>
<feature type="region of interest" description="Disordered" evidence="1">
    <location>
        <begin position="1"/>
        <end position="93"/>
    </location>
</feature>
<gene>
    <name evidence="2" type="ORF">CYJ19_05350</name>
</gene>
<proteinExistence type="predicted"/>
<dbReference type="STRING" id="33007.HMPREF3198_00200"/>
<reference evidence="2 3" key="1">
    <citation type="submission" date="2017-12" db="EMBL/GenBank/DDBJ databases">
        <title>Phylogenetic diversity of female urinary microbiome.</title>
        <authorList>
            <person name="Thomas-White K."/>
            <person name="Wolfe A.J."/>
        </authorList>
    </citation>
    <scope>NUCLEOTIDE SEQUENCE [LARGE SCALE GENOMIC DNA]</scope>
    <source>
        <strain evidence="2 3">UMB0402</strain>
    </source>
</reference>
<feature type="compositionally biased region" description="Basic and acidic residues" evidence="1">
    <location>
        <begin position="27"/>
        <end position="36"/>
    </location>
</feature>